<gene>
    <name evidence="2" type="ORF">SAMN04489714_1801</name>
</gene>
<dbReference type="GO" id="GO:0016779">
    <property type="term" value="F:nucleotidyltransferase activity"/>
    <property type="evidence" value="ECO:0007669"/>
    <property type="project" value="UniProtKB-KW"/>
</dbReference>
<reference evidence="2 3" key="1">
    <citation type="submission" date="2016-10" db="EMBL/GenBank/DDBJ databases">
        <authorList>
            <person name="Varghese N."/>
            <person name="Submissions S."/>
        </authorList>
    </citation>
    <scope>NUCLEOTIDE SEQUENCE [LARGE SCALE GENOMIC DNA]</scope>
    <source>
        <strain evidence="2 3">DSM 9169</strain>
    </source>
</reference>
<keyword evidence="3" id="KW-1185">Reference proteome</keyword>
<dbReference type="SUPFAM" id="SSF54197">
    <property type="entry name" value="HIT-like"/>
    <property type="match status" value="1"/>
</dbReference>
<dbReference type="EMBL" id="LT629792">
    <property type="protein sequence ID" value="SDU04159.1"/>
    <property type="molecule type" value="Genomic_DNA"/>
</dbReference>
<protein>
    <submittedName>
        <fullName evidence="2">Galactose-1-phosphate uridylyltransferase</fullName>
    </submittedName>
</protein>
<proteinExistence type="predicted"/>
<name>A0ABY0VAP8_9ACTO</name>
<sequence>MLPSLCRARQMRASATTLGGMAKEQETHDRAIVRLADGTVKQTNLLSGTEVWTVPGRGHRPLSVPVETPEQLDPDQHGKYCAFCEQRYLETPPEKARLIRDEDGNWKQLEALPADELTSTVAEFRRIPNLFEIVSYNYWHLNHGHVPSEAEHRRMAEYLASSTGYDHVMRVVRARMMAGGMSEEDFDALSDSEKLQQANGFFSGGHDVIVARRHYVDGATDNTQLAGSGTLTPEEHYQYTAFTTRAMADLYGLDPAVKYVAAFQNWLKPAGASFDHLHKQLVAIDSHAVQTEAELSRLRAQPDLYDDIFSVGVTRRLLIAQNEHAIALAGFGHRYPTIAIWPLGEPVNPWHASDEQVRGVSDLLHAAHVATGVDVPCNEEWYHRPPGVSTPMRWRILLKWRISTLAGFEGGTRIYLNTIDPWTVRERVVKRLLEERGKGTIAPMKIGDECSADPSLLHGEG</sequence>
<organism evidence="2 3">
    <name type="scientific">Schaalia radingae</name>
    <dbReference type="NCBI Taxonomy" id="131110"/>
    <lineage>
        <taxon>Bacteria</taxon>
        <taxon>Bacillati</taxon>
        <taxon>Actinomycetota</taxon>
        <taxon>Actinomycetes</taxon>
        <taxon>Actinomycetales</taxon>
        <taxon>Actinomycetaceae</taxon>
        <taxon>Schaalia</taxon>
    </lineage>
</organism>
<accession>A0ABY0VAP8</accession>
<feature type="domain" description="DUF4921" evidence="1">
    <location>
        <begin position="35"/>
        <end position="456"/>
    </location>
</feature>
<dbReference type="InterPro" id="IPR053177">
    <property type="entry name" value="ADP-glucose_phosphorylase"/>
</dbReference>
<dbReference type="InterPro" id="IPR032576">
    <property type="entry name" value="DUF4921"/>
</dbReference>
<evidence type="ECO:0000313" key="3">
    <source>
        <dbReference type="Proteomes" id="UP000198976"/>
    </source>
</evidence>
<dbReference type="Gene3D" id="3.30.428.10">
    <property type="entry name" value="HIT-like"/>
    <property type="match status" value="1"/>
</dbReference>
<dbReference type="InterPro" id="IPR036265">
    <property type="entry name" value="HIT-like_sf"/>
</dbReference>
<evidence type="ECO:0000259" key="1">
    <source>
        <dbReference type="Pfam" id="PF16268"/>
    </source>
</evidence>
<dbReference type="Pfam" id="PF16268">
    <property type="entry name" value="DUF4921"/>
    <property type="match status" value="1"/>
</dbReference>
<evidence type="ECO:0000313" key="2">
    <source>
        <dbReference type="EMBL" id="SDU04159.1"/>
    </source>
</evidence>
<dbReference type="Proteomes" id="UP000198976">
    <property type="component" value="Chromosome I"/>
</dbReference>
<dbReference type="PANTHER" id="PTHR42763">
    <property type="entry name" value="ADP-GLUCOSE PHOSPHORYLASE"/>
    <property type="match status" value="1"/>
</dbReference>
<keyword evidence="2" id="KW-0548">Nucleotidyltransferase</keyword>
<keyword evidence="2" id="KW-0808">Transferase</keyword>
<dbReference type="PANTHER" id="PTHR42763:SF2">
    <property type="entry name" value="ADP-GLUCOSE PHOSPHORYLASE"/>
    <property type="match status" value="1"/>
</dbReference>